<organism evidence="1 2">
    <name type="scientific">Haladaptatus litoreus</name>
    <dbReference type="NCBI Taxonomy" id="553468"/>
    <lineage>
        <taxon>Archaea</taxon>
        <taxon>Methanobacteriati</taxon>
        <taxon>Methanobacteriota</taxon>
        <taxon>Stenosarchaea group</taxon>
        <taxon>Halobacteria</taxon>
        <taxon>Halobacteriales</taxon>
        <taxon>Haladaptataceae</taxon>
        <taxon>Haladaptatus</taxon>
    </lineage>
</organism>
<evidence type="ECO:0000313" key="2">
    <source>
        <dbReference type="Proteomes" id="UP000186914"/>
    </source>
</evidence>
<dbReference type="AlphaFoldDB" id="A0A1N6YKP3"/>
<keyword evidence="2" id="KW-1185">Reference proteome</keyword>
<accession>A0A1N6YKP3</accession>
<reference evidence="2" key="1">
    <citation type="submission" date="2017-01" db="EMBL/GenBank/DDBJ databases">
        <authorList>
            <person name="Varghese N."/>
            <person name="Submissions S."/>
        </authorList>
    </citation>
    <scope>NUCLEOTIDE SEQUENCE [LARGE SCALE GENOMIC DNA]</scope>
    <source>
        <strain evidence="2">CGMCC 1.7737</strain>
    </source>
</reference>
<name>A0A1N6YKP3_9EURY</name>
<sequence>MVAVFMIIVYTEDSAEQLVSMKLSAVADATETASAPPARGYAVVSLLRRSTVRGTAFRATRNRDFCEISVSIPSPNRLRFSRTLEERSSSVLSFTPPSFTRALLTKPFATAAQTGGNLPGGFCQRAPISSVSRTVCADVLVVKAL</sequence>
<gene>
    <name evidence="1" type="ORF">SAMN05421858_1614</name>
</gene>
<evidence type="ECO:0000313" key="1">
    <source>
        <dbReference type="EMBL" id="SIR15164.1"/>
    </source>
</evidence>
<proteinExistence type="predicted"/>
<dbReference type="Proteomes" id="UP000186914">
    <property type="component" value="Unassembled WGS sequence"/>
</dbReference>
<protein>
    <submittedName>
        <fullName evidence="1">Uncharacterized protein</fullName>
    </submittedName>
</protein>
<dbReference type="EMBL" id="FTNO01000001">
    <property type="protein sequence ID" value="SIR15164.1"/>
    <property type="molecule type" value="Genomic_DNA"/>
</dbReference>